<dbReference type="Pfam" id="PF03734">
    <property type="entry name" value="YkuD"/>
    <property type="match status" value="1"/>
</dbReference>
<evidence type="ECO:0000313" key="10">
    <source>
        <dbReference type="Proteomes" id="UP001357223"/>
    </source>
</evidence>
<keyword evidence="4 6" id="KW-0573">Peptidoglycan synthesis</keyword>
<dbReference type="SUPFAM" id="SSF141523">
    <property type="entry name" value="L,D-transpeptidase catalytic domain-like"/>
    <property type="match status" value="1"/>
</dbReference>
<dbReference type="PANTHER" id="PTHR30582">
    <property type="entry name" value="L,D-TRANSPEPTIDASE"/>
    <property type="match status" value="1"/>
</dbReference>
<evidence type="ECO:0000256" key="1">
    <source>
        <dbReference type="ARBA" id="ARBA00004752"/>
    </source>
</evidence>
<dbReference type="PANTHER" id="PTHR30582:SF33">
    <property type="entry name" value="EXPORTED PROTEIN"/>
    <property type="match status" value="1"/>
</dbReference>
<feature type="active site" description="Proton donor/acceptor" evidence="6">
    <location>
        <position position="437"/>
    </location>
</feature>
<feature type="domain" description="L,D-TPase catalytic" evidence="8">
    <location>
        <begin position="356"/>
        <end position="482"/>
    </location>
</feature>
<proteinExistence type="predicted"/>
<dbReference type="CDD" id="cd16913">
    <property type="entry name" value="YkuD_like"/>
    <property type="match status" value="1"/>
</dbReference>
<dbReference type="Pfam" id="PF12229">
    <property type="entry name" value="PG_binding_4"/>
    <property type="match status" value="1"/>
</dbReference>
<dbReference type="InterPro" id="IPR038054">
    <property type="entry name" value="LD_TPept-like_central_sf"/>
</dbReference>
<dbReference type="RefSeq" id="WP_338447745.1">
    <property type="nucleotide sequence ID" value="NZ_CP137640.1"/>
</dbReference>
<dbReference type="InterPro" id="IPR005490">
    <property type="entry name" value="LD_TPept_cat_dom"/>
</dbReference>
<sequence length="482" mass="53876">MGNNVKELIETHDKQHVKSLKWFKNWKFITAGIVIMIALIIGAIGYYQANYFQAQTTINGIEVGGLTADEALEKLKTSMLKNEVYVGKQQIFNGKDTKMGFTDEDITDVKVILKEKQTFFSSSKEKSYSLVPGKPDPYRSQEMKKIVEEKLANMNKSLKAPQDAAVHLENGEIVITKGVDGEQYDTASLLKDYEKQEYISVIQLAPVFVEPIKENSEILKKEEKELQSLLGHTIEYKVQDKVYSLKGSEVINNASVTKDMKVTIDTEGIKNKIKEINDSQSTLDKDFTFVTHSGSTISVKGQGYGWALDVEKETALVKEAFENGEKSKSASNIYGHGWNNEGYGYETLSNNGIGDTYAEVSLAEQEMWIYKDGKLVFTTNVVTGNHSTGEDTSKGVWYVLYKRSPYVLEGQRIGSTSGYAVEVDYWVPFTNPGQGFHDAGWRTNWSSNAYLNDGSGGCVNVSPSVMKNVYENLSVYDPVVVY</sequence>
<protein>
    <submittedName>
        <fullName evidence="9">L,D-transpeptidase family protein</fullName>
    </submittedName>
</protein>
<gene>
    <name evidence="9" type="ORF">R4Z09_15955</name>
</gene>
<dbReference type="Gene3D" id="2.40.440.10">
    <property type="entry name" value="L,D-transpeptidase catalytic domain-like"/>
    <property type="match status" value="1"/>
</dbReference>
<reference evidence="9 10" key="1">
    <citation type="submission" date="2023-10" db="EMBL/GenBank/DDBJ databases">
        <title>Niallia locisalis sp.nov. isolated from a salt pond sample.</title>
        <authorList>
            <person name="Li X.-J."/>
            <person name="Dong L."/>
        </authorList>
    </citation>
    <scope>NUCLEOTIDE SEQUENCE [LARGE SCALE GENOMIC DNA]</scope>
    <source>
        <strain evidence="9 10">DSM 29761</strain>
    </source>
</reference>
<dbReference type="SUPFAM" id="SSF143985">
    <property type="entry name" value="L,D-transpeptidase pre-catalytic domain-like"/>
    <property type="match status" value="1"/>
</dbReference>
<evidence type="ECO:0000256" key="6">
    <source>
        <dbReference type="PROSITE-ProRule" id="PRU01373"/>
    </source>
</evidence>
<dbReference type="InterPro" id="IPR022029">
    <property type="entry name" value="YoaR-like_PG-bd"/>
</dbReference>
<feature type="transmembrane region" description="Helical" evidence="7">
    <location>
        <begin position="28"/>
        <end position="47"/>
    </location>
</feature>
<dbReference type="Proteomes" id="UP001357223">
    <property type="component" value="Chromosome"/>
</dbReference>
<feature type="active site" description="Nucleophile" evidence="6">
    <location>
        <position position="458"/>
    </location>
</feature>
<keyword evidence="7" id="KW-0472">Membrane</keyword>
<evidence type="ECO:0000256" key="2">
    <source>
        <dbReference type="ARBA" id="ARBA00022679"/>
    </source>
</evidence>
<dbReference type="InterPro" id="IPR050979">
    <property type="entry name" value="LD-transpeptidase"/>
</dbReference>
<keyword evidence="7" id="KW-0812">Transmembrane</keyword>
<accession>A0ABZ2C631</accession>
<comment type="pathway">
    <text evidence="1 6">Cell wall biogenesis; peptidoglycan biosynthesis.</text>
</comment>
<evidence type="ECO:0000256" key="7">
    <source>
        <dbReference type="SAM" id="Phobius"/>
    </source>
</evidence>
<evidence type="ECO:0000256" key="3">
    <source>
        <dbReference type="ARBA" id="ARBA00022960"/>
    </source>
</evidence>
<dbReference type="EMBL" id="CP137640">
    <property type="protein sequence ID" value="WVX78810.1"/>
    <property type="molecule type" value="Genomic_DNA"/>
</dbReference>
<keyword evidence="5 6" id="KW-0961">Cell wall biogenesis/degradation</keyword>
<evidence type="ECO:0000313" key="9">
    <source>
        <dbReference type="EMBL" id="WVX78810.1"/>
    </source>
</evidence>
<evidence type="ECO:0000259" key="8">
    <source>
        <dbReference type="PROSITE" id="PS52029"/>
    </source>
</evidence>
<evidence type="ECO:0000256" key="4">
    <source>
        <dbReference type="ARBA" id="ARBA00022984"/>
    </source>
</evidence>
<dbReference type="PROSITE" id="PS52029">
    <property type="entry name" value="LD_TPASE"/>
    <property type="match status" value="1"/>
</dbReference>
<keyword evidence="2" id="KW-0808">Transferase</keyword>
<dbReference type="InterPro" id="IPR038063">
    <property type="entry name" value="Transpep_catalytic_dom"/>
</dbReference>
<dbReference type="Gene3D" id="3.10.20.800">
    <property type="match status" value="1"/>
</dbReference>
<evidence type="ECO:0000256" key="5">
    <source>
        <dbReference type="ARBA" id="ARBA00023316"/>
    </source>
</evidence>
<name>A0ABZ2C631_9BACI</name>
<keyword evidence="7" id="KW-1133">Transmembrane helix</keyword>
<organism evidence="9 10">
    <name type="scientific">Niallia oryzisoli</name>
    <dbReference type="NCBI Taxonomy" id="1737571"/>
    <lineage>
        <taxon>Bacteria</taxon>
        <taxon>Bacillati</taxon>
        <taxon>Bacillota</taxon>
        <taxon>Bacilli</taxon>
        <taxon>Bacillales</taxon>
        <taxon>Bacillaceae</taxon>
        <taxon>Niallia</taxon>
    </lineage>
</organism>
<keyword evidence="10" id="KW-1185">Reference proteome</keyword>
<keyword evidence="3 6" id="KW-0133">Cell shape</keyword>